<evidence type="ECO:0000256" key="4">
    <source>
        <dbReference type="ARBA" id="ARBA00022777"/>
    </source>
</evidence>
<evidence type="ECO:0000259" key="8">
    <source>
        <dbReference type="Pfam" id="PF05191"/>
    </source>
</evidence>
<dbReference type="Proteomes" id="UP000018769">
    <property type="component" value="Chromosome I"/>
</dbReference>
<comment type="domain">
    <text evidence="5">Consists of three domains, a large central CORE domain and two small peripheral domains, NMPbind and LID, which undergo movements during catalysis. The LID domain closes over the site of phosphoryl transfer upon ATP binding. Assembling and dissambling the active center during each catalytic cycle provides an effective means to prevent ATP hydrolysis. Some bacteria have evolved a zinc-coordinating structure that stabilizes the LID domain.</text>
</comment>
<keyword evidence="4 5" id="KW-0418">Kinase</keyword>
<dbReference type="UniPathway" id="UPA00588">
    <property type="reaction ID" value="UER00649"/>
</dbReference>
<feature type="binding site" evidence="5">
    <location>
        <position position="99"/>
    </location>
    <ligand>
        <name>AMP</name>
        <dbReference type="ChEBI" id="CHEBI:456215"/>
    </ligand>
</feature>
<feature type="binding site" evidence="5">
    <location>
        <position position="213"/>
    </location>
    <ligand>
        <name>ATP</name>
        <dbReference type="ChEBI" id="CHEBI:30616"/>
    </ligand>
</feature>
<evidence type="ECO:0000256" key="7">
    <source>
        <dbReference type="RuleBase" id="RU003331"/>
    </source>
</evidence>
<feature type="binding site" evidence="5">
    <location>
        <position position="139"/>
    </location>
    <ligand>
        <name>Zn(2+)</name>
        <dbReference type="ChEBI" id="CHEBI:29105"/>
        <note>structural</note>
    </ligand>
</feature>
<comment type="subunit">
    <text evidence="5 7">Monomer.</text>
</comment>
<keyword evidence="3 5" id="KW-0547">Nucleotide-binding</keyword>
<feature type="binding site" evidence="5">
    <location>
        <position position="184"/>
    </location>
    <ligand>
        <name>AMP</name>
        <dbReference type="ChEBI" id="CHEBI:456215"/>
    </ligand>
</feature>
<dbReference type="InterPro" id="IPR033690">
    <property type="entry name" value="Adenylat_kinase_CS"/>
</dbReference>
<dbReference type="EMBL" id="HG793133">
    <property type="protein sequence ID" value="CDK30493.1"/>
    <property type="molecule type" value="Genomic_DNA"/>
</dbReference>
<keyword evidence="5" id="KW-0963">Cytoplasm</keyword>
<dbReference type="EC" id="2.7.4.3" evidence="5 7"/>
<organism evidence="9 10">
    <name type="scientific">Candidatus Babela massiliensis</name>
    <dbReference type="NCBI Taxonomy" id="673862"/>
    <lineage>
        <taxon>Bacteria</taxon>
        <taxon>Candidatus Babelota</taxon>
        <taxon>Candidatus Babeliae</taxon>
        <taxon>Candidatus Babeliales</taxon>
        <taxon>Candidatus Babeliaceae</taxon>
        <taxon>Candidatus Babela</taxon>
    </lineage>
</organism>
<dbReference type="Gene3D" id="3.40.50.300">
    <property type="entry name" value="P-loop containing nucleotide triphosphate hydrolases"/>
    <property type="match status" value="1"/>
</dbReference>
<feature type="binding site" evidence="5">
    <location>
        <position position="163"/>
    </location>
    <ligand>
        <name>Zn(2+)</name>
        <dbReference type="ChEBI" id="CHEBI:29105"/>
        <note>structural</note>
    </ligand>
</feature>
<evidence type="ECO:0000256" key="3">
    <source>
        <dbReference type="ARBA" id="ARBA00022741"/>
    </source>
</evidence>
<evidence type="ECO:0000256" key="2">
    <source>
        <dbReference type="ARBA" id="ARBA00022727"/>
    </source>
</evidence>
<gene>
    <name evidence="5 9" type="primary">adk</name>
    <name evidence="9" type="ORF">BABL1_gene_526</name>
</gene>
<comment type="function">
    <text evidence="5">Catalyzes the reversible transfer of the terminal phosphate group between ATP and AMP. Plays an important role in cellular energy homeostasis and in adenine nucleotide metabolism.</text>
</comment>
<evidence type="ECO:0000256" key="1">
    <source>
        <dbReference type="ARBA" id="ARBA00022679"/>
    </source>
</evidence>
<feature type="binding site" evidence="5">
    <location>
        <begin position="16"/>
        <end position="21"/>
    </location>
    <ligand>
        <name>ATP</name>
        <dbReference type="ChEBI" id="CHEBI:30616"/>
    </ligand>
</feature>
<dbReference type="AlphaFoldDB" id="V6DHT3"/>
<dbReference type="PANTHER" id="PTHR23359">
    <property type="entry name" value="NUCLEOTIDE KINASE"/>
    <property type="match status" value="1"/>
</dbReference>
<keyword evidence="5" id="KW-0862">Zinc</keyword>
<feature type="binding site" evidence="5">
    <location>
        <position position="144"/>
    </location>
    <ligand>
        <name>Zn(2+)</name>
        <dbReference type="ChEBI" id="CHEBI:29105"/>
        <note>structural</note>
    </ligand>
</feature>
<keyword evidence="1 5" id="KW-0808">Transferase</keyword>
<keyword evidence="10" id="KW-1185">Reference proteome</keyword>
<dbReference type="Pfam" id="PF00406">
    <property type="entry name" value="ADK"/>
    <property type="match status" value="1"/>
</dbReference>
<dbReference type="NCBIfam" id="TIGR01351">
    <property type="entry name" value="adk"/>
    <property type="match status" value="1"/>
</dbReference>
<keyword evidence="2 5" id="KW-0545">Nucleotide biosynthesis</keyword>
<dbReference type="CDD" id="cd01428">
    <property type="entry name" value="ADK"/>
    <property type="match status" value="1"/>
</dbReference>
<dbReference type="HAMAP" id="MF_00235">
    <property type="entry name" value="Adenylate_kinase_Adk"/>
    <property type="match status" value="1"/>
</dbReference>
<feature type="binding site" evidence="5">
    <location>
        <begin position="147"/>
        <end position="148"/>
    </location>
    <ligand>
        <name>ATP</name>
        <dbReference type="ChEBI" id="CHEBI:30616"/>
    </ligand>
</feature>
<comment type="caution">
    <text evidence="5">Lacks conserved residue(s) required for the propagation of feature annotation.</text>
</comment>
<dbReference type="eggNOG" id="COG0563">
    <property type="taxonomic scope" value="Bacteria"/>
</dbReference>
<dbReference type="Pfam" id="PF05191">
    <property type="entry name" value="ADK_lid"/>
    <property type="match status" value="1"/>
</dbReference>
<dbReference type="PROSITE" id="PS00113">
    <property type="entry name" value="ADENYLATE_KINASE"/>
    <property type="match status" value="1"/>
</dbReference>
<dbReference type="PRINTS" id="PR00094">
    <property type="entry name" value="ADENYLTKNASE"/>
</dbReference>
<dbReference type="KEGG" id="dpb:BABL1_gene_526"/>
<comment type="catalytic activity">
    <reaction evidence="5 7">
        <text>AMP + ATP = 2 ADP</text>
        <dbReference type="Rhea" id="RHEA:12973"/>
        <dbReference type="ChEBI" id="CHEBI:30616"/>
        <dbReference type="ChEBI" id="CHEBI:456215"/>
        <dbReference type="ChEBI" id="CHEBI:456216"/>
        <dbReference type="EC" id="2.7.4.3"/>
    </reaction>
</comment>
<comment type="pathway">
    <text evidence="5">Purine metabolism; AMP biosynthesis via salvage pathway; AMP from ADP: step 1/1.</text>
</comment>
<feature type="binding site" evidence="5">
    <location>
        <position position="136"/>
    </location>
    <ligand>
        <name>ATP</name>
        <dbReference type="ChEBI" id="CHEBI:30616"/>
    </ligand>
</feature>
<evidence type="ECO:0000256" key="5">
    <source>
        <dbReference type="HAMAP-Rule" id="MF_00235"/>
    </source>
</evidence>
<dbReference type="HOGENOM" id="CLU_032354_1_2_7"/>
<feature type="binding site" evidence="5">
    <location>
        <position position="42"/>
    </location>
    <ligand>
        <name>AMP</name>
        <dbReference type="ChEBI" id="CHEBI:456215"/>
    </ligand>
</feature>
<reference evidence="9 10" key="1">
    <citation type="journal article" date="2015" name="Biol. Direct">
        <title>Babela massiliensis, a representative of a widespread bacterial phylum with unusual adaptations to parasitism in amoebae.</title>
        <authorList>
            <person name="Pagnier I."/>
            <person name="Yutin N."/>
            <person name="Croce O."/>
            <person name="Makarova K.S."/>
            <person name="Wolf Y.I."/>
            <person name="Benamar S."/>
            <person name="Raoult D."/>
            <person name="Koonin E.V."/>
            <person name="La Scola B."/>
        </authorList>
    </citation>
    <scope>NUCLEOTIDE SEQUENCE [LARGE SCALE GENOMIC DNA]</scope>
    <source>
        <strain evidence="10">BABL1</strain>
    </source>
</reference>
<dbReference type="STRING" id="673862.BABL1_gene_526"/>
<keyword evidence="5 7" id="KW-0067">ATP-binding</keyword>
<accession>V6DHT3</accession>
<dbReference type="GO" id="GO:0005524">
    <property type="term" value="F:ATP binding"/>
    <property type="evidence" value="ECO:0007669"/>
    <property type="project" value="UniProtKB-UniRule"/>
</dbReference>
<feature type="binding site" evidence="5">
    <location>
        <position position="173"/>
    </location>
    <ligand>
        <name>AMP</name>
        <dbReference type="ChEBI" id="CHEBI:456215"/>
    </ligand>
</feature>
<dbReference type="GO" id="GO:0008270">
    <property type="term" value="F:zinc ion binding"/>
    <property type="evidence" value="ECO:0007669"/>
    <property type="project" value="UniProtKB-UniRule"/>
</dbReference>
<dbReference type="GO" id="GO:0005737">
    <property type="term" value="C:cytoplasm"/>
    <property type="evidence" value="ECO:0007669"/>
    <property type="project" value="UniProtKB-SubCell"/>
</dbReference>
<evidence type="ECO:0000313" key="9">
    <source>
        <dbReference type="EMBL" id="CDK30493.1"/>
    </source>
</evidence>
<dbReference type="InterPro" id="IPR007862">
    <property type="entry name" value="Adenylate_kinase_lid-dom"/>
</dbReference>
<proteinExistence type="inferred from homology"/>
<evidence type="ECO:0000313" key="10">
    <source>
        <dbReference type="Proteomes" id="UP000018769"/>
    </source>
</evidence>
<dbReference type="OrthoDB" id="9805030at2"/>
<dbReference type="PATRIC" id="fig|673862.3.peg.379"/>
<feature type="region of interest" description="NMP" evidence="5">
    <location>
        <begin position="36"/>
        <end position="65"/>
    </location>
</feature>
<dbReference type="RefSeq" id="WP_023791704.1">
    <property type="nucleotide sequence ID" value="NC_023003.1"/>
</dbReference>
<dbReference type="InterPro" id="IPR027417">
    <property type="entry name" value="P-loop_NTPase"/>
</dbReference>
<feature type="binding site" evidence="5">
    <location>
        <position position="166"/>
    </location>
    <ligand>
        <name>Zn(2+)</name>
        <dbReference type="ChEBI" id="CHEBI:29105"/>
        <note>structural</note>
    </ligand>
</feature>
<feature type="binding site" evidence="5">
    <location>
        <begin position="92"/>
        <end position="95"/>
    </location>
    <ligand>
        <name>AMP</name>
        <dbReference type="ChEBI" id="CHEBI:456215"/>
    </ligand>
</feature>
<dbReference type="SUPFAM" id="SSF52540">
    <property type="entry name" value="P-loop containing nucleoside triphosphate hydrolases"/>
    <property type="match status" value="1"/>
</dbReference>
<feature type="binding site" evidence="5">
    <location>
        <begin position="63"/>
        <end position="65"/>
    </location>
    <ligand>
        <name>AMP</name>
        <dbReference type="ChEBI" id="CHEBI:456215"/>
    </ligand>
</feature>
<dbReference type="InterPro" id="IPR000850">
    <property type="entry name" value="Adenylat/UMP-CMP_kin"/>
</dbReference>
<comment type="subcellular location">
    <subcellularLocation>
        <location evidence="5 7">Cytoplasm</location>
    </subcellularLocation>
</comment>
<keyword evidence="5" id="KW-0479">Metal-binding</keyword>
<feature type="domain" description="Adenylate kinase active site lid" evidence="8">
    <location>
        <begin position="136"/>
        <end position="175"/>
    </location>
</feature>
<evidence type="ECO:0000256" key="6">
    <source>
        <dbReference type="RuleBase" id="RU003330"/>
    </source>
</evidence>
<feature type="binding site" evidence="5">
    <location>
        <position position="37"/>
    </location>
    <ligand>
        <name>AMP</name>
        <dbReference type="ChEBI" id="CHEBI:456215"/>
    </ligand>
</feature>
<protein>
    <recommendedName>
        <fullName evidence="5 7">Adenylate kinase</fullName>
        <shortName evidence="5">AK</shortName>
        <ecNumber evidence="5 7">2.7.4.3</ecNumber>
    </recommendedName>
    <alternativeName>
        <fullName evidence="5">ATP-AMP transphosphorylase</fullName>
    </alternativeName>
    <alternativeName>
        <fullName evidence="5">ATP:AMP phosphotransferase</fullName>
    </alternativeName>
    <alternativeName>
        <fullName evidence="5">Adenylate monophosphate kinase</fullName>
    </alternativeName>
</protein>
<name>V6DHT3_9BACT</name>
<dbReference type="GO" id="GO:0004017">
    <property type="term" value="F:AMP kinase activity"/>
    <property type="evidence" value="ECO:0007669"/>
    <property type="project" value="UniProtKB-UniRule"/>
</dbReference>
<comment type="similarity">
    <text evidence="5 6">Belongs to the adenylate kinase family.</text>
</comment>
<dbReference type="GO" id="GO:0044209">
    <property type="term" value="P:AMP salvage"/>
    <property type="evidence" value="ECO:0007669"/>
    <property type="project" value="UniProtKB-UniRule"/>
</dbReference>
<dbReference type="InterPro" id="IPR006259">
    <property type="entry name" value="Adenyl_kin_sub"/>
</dbReference>
<sequence>MKLDTSNIIVFLGPPGSGKGTLSRLCVNRLAWTQFSTGDLCREHITNKTELGKNIDFIIKSGKLISDSLIIKMVEKELEKQFKNQSKVILDGFPRTKEQAVALSNILKASCFNQVKLNIVKLDIPDSDIILRLSKRMICSDKKCQTIYSLSDISLRPKVENICDNCSSNLIKRIDDEIDAILDRLKIYHLHENDIIDFFHNKGHKIITLSVNRPVEDIYRDFLTKLNIN</sequence>